<dbReference type="RefSeq" id="WP_136730224.1">
    <property type="nucleotide sequence ID" value="NZ_SUMC01000120.1"/>
</dbReference>
<evidence type="ECO:0008006" key="3">
    <source>
        <dbReference type="Google" id="ProtNLM"/>
    </source>
</evidence>
<protein>
    <recommendedName>
        <fullName evidence="3">DUF4760 domain-containing protein</fullName>
    </recommendedName>
</protein>
<keyword evidence="2" id="KW-1185">Reference proteome</keyword>
<organism evidence="1 2">
    <name type="scientific">Actinacidiphila oryziradicis</name>
    <dbReference type="NCBI Taxonomy" id="2571141"/>
    <lineage>
        <taxon>Bacteria</taxon>
        <taxon>Bacillati</taxon>
        <taxon>Actinomycetota</taxon>
        <taxon>Actinomycetes</taxon>
        <taxon>Kitasatosporales</taxon>
        <taxon>Streptomycetaceae</taxon>
        <taxon>Actinacidiphila</taxon>
    </lineage>
</organism>
<dbReference type="Proteomes" id="UP000305778">
    <property type="component" value="Unassembled WGS sequence"/>
</dbReference>
<dbReference type="AlphaFoldDB" id="A0A4U0RSF5"/>
<reference evidence="1 2" key="1">
    <citation type="submission" date="2019-04" db="EMBL/GenBank/DDBJ databases">
        <title>Streptomyces oryziradicis sp. nov., a novel actinomycete isolated from rhizosphere soil of rice (Oryza sativa L.).</title>
        <authorList>
            <person name="Li C."/>
        </authorList>
    </citation>
    <scope>NUCLEOTIDE SEQUENCE [LARGE SCALE GENOMIC DNA]</scope>
    <source>
        <strain evidence="1 2">NEAU-C40</strain>
    </source>
</reference>
<comment type="caution">
    <text evidence="1">The sequence shown here is derived from an EMBL/GenBank/DDBJ whole genome shotgun (WGS) entry which is preliminary data.</text>
</comment>
<sequence>MVATVTAIGGLLGLIVSLIFLAKQTKAVSEQVRASNVINGTNGLDTCLNNVREIYFKMLEFPGMRAYFYDDKPCPDQDEERERVLIMAEMLADALEAGLMATRRIQGTESFDDWRDYCRFLLEHSPAMRSTIVEHPKWWPELVTVA</sequence>
<gene>
    <name evidence="1" type="ORF">FCI23_47370</name>
</gene>
<proteinExistence type="predicted"/>
<evidence type="ECO:0000313" key="1">
    <source>
        <dbReference type="EMBL" id="TJZ98995.1"/>
    </source>
</evidence>
<dbReference type="EMBL" id="SUMC01000120">
    <property type="protein sequence ID" value="TJZ98995.1"/>
    <property type="molecule type" value="Genomic_DNA"/>
</dbReference>
<name>A0A4U0RSF5_9ACTN</name>
<evidence type="ECO:0000313" key="2">
    <source>
        <dbReference type="Proteomes" id="UP000305778"/>
    </source>
</evidence>
<dbReference type="OrthoDB" id="3542357at2"/>
<accession>A0A4U0RSF5</accession>